<evidence type="ECO:0000313" key="2">
    <source>
        <dbReference type="EMBL" id="KYO40991.1"/>
    </source>
</evidence>
<evidence type="ECO:0000256" key="1">
    <source>
        <dbReference type="SAM" id="MobiDB-lite"/>
    </source>
</evidence>
<keyword evidence="3" id="KW-1185">Reference proteome</keyword>
<sequence>MGEIQECEMDAKSTKTRPGTVTELKQAVSELPMENVDNSVSRDSAEVDDAFIESFQNMHFGIPPKVKVFCV</sequence>
<name>A0A151NVR5_ALLMI</name>
<evidence type="ECO:0000313" key="3">
    <source>
        <dbReference type="Proteomes" id="UP000050525"/>
    </source>
</evidence>
<protein>
    <submittedName>
        <fullName evidence="2">Uncharacterized protein</fullName>
    </submittedName>
</protein>
<accession>A0A151NVR5</accession>
<proteinExistence type="predicted"/>
<gene>
    <name evidence="2" type="ORF">Y1Q_0013736</name>
</gene>
<comment type="caution">
    <text evidence="2">The sequence shown here is derived from an EMBL/GenBank/DDBJ whole genome shotgun (WGS) entry which is preliminary data.</text>
</comment>
<organism evidence="2 3">
    <name type="scientific">Alligator mississippiensis</name>
    <name type="common">American alligator</name>
    <dbReference type="NCBI Taxonomy" id="8496"/>
    <lineage>
        <taxon>Eukaryota</taxon>
        <taxon>Metazoa</taxon>
        <taxon>Chordata</taxon>
        <taxon>Craniata</taxon>
        <taxon>Vertebrata</taxon>
        <taxon>Euteleostomi</taxon>
        <taxon>Archelosauria</taxon>
        <taxon>Archosauria</taxon>
        <taxon>Crocodylia</taxon>
        <taxon>Alligatoridae</taxon>
        <taxon>Alligatorinae</taxon>
        <taxon>Alligator</taxon>
    </lineage>
</organism>
<dbReference type="AlphaFoldDB" id="A0A151NVR5"/>
<feature type="region of interest" description="Disordered" evidence="1">
    <location>
        <begin position="1"/>
        <end position="20"/>
    </location>
</feature>
<dbReference type="EMBL" id="AKHW03001786">
    <property type="protein sequence ID" value="KYO40991.1"/>
    <property type="molecule type" value="Genomic_DNA"/>
</dbReference>
<dbReference type="Proteomes" id="UP000050525">
    <property type="component" value="Unassembled WGS sequence"/>
</dbReference>
<reference evidence="2 3" key="1">
    <citation type="journal article" date="2012" name="Genome Biol.">
        <title>Sequencing three crocodilian genomes to illuminate the evolution of archosaurs and amniotes.</title>
        <authorList>
            <person name="St John J.A."/>
            <person name="Braun E.L."/>
            <person name="Isberg S.R."/>
            <person name="Miles L.G."/>
            <person name="Chong A.Y."/>
            <person name="Gongora J."/>
            <person name="Dalzell P."/>
            <person name="Moran C."/>
            <person name="Bed'hom B."/>
            <person name="Abzhanov A."/>
            <person name="Burgess S.C."/>
            <person name="Cooksey A.M."/>
            <person name="Castoe T.A."/>
            <person name="Crawford N.G."/>
            <person name="Densmore L.D."/>
            <person name="Drew J.C."/>
            <person name="Edwards S.V."/>
            <person name="Faircloth B.C."/>
            <person name="Fujita M.K."/>
            <person name="Greenwold M.J."/>
            <person name="Hoffmann F.G."/>
            <person name="Howard J.M."/>
            <person name="Iguchi T."/>
            <person name="Janes D.E."/>
            <person name="Khan S.Y."/>
            <person name="Kohno S."/>
            <person name="de Koning A.J."/>
            <person name="Lance S.L."/>
            <person name="McCarthy F.M."/>
            <person name="McCormack J.E."/>
            <person name="Merchant M.E."/>
            <person name="Peterson D.G."/>
            <person name="Pollock D.D."/>
            <person name="Pourmand N."/>
            <person name="Raney B.J."/>
            <person name="Roessler K.A."/>
            <person name="Sanford J.R."/>
            <person name="Sawyer R.H."/>
            <person name="Schmidt C.J."/>
            <person name="Triplett E.W."/>
            <person name="Tuberville T.D."/>
            <person name="Venegas-Anaya M."/>
            <person name="Howard J.T."/>
            <person name="Jarvis E.D."/>
            <person name="Guillette L.J.Jr."/>
            <person name="Glenn T.C."/>
            <person name="Green R.E."/>
            <person name="Ray D.A."/>
        </authorList>
    </citation>
    <scope>NUCLEOTIDE SEQUENCE [LARGE SCALE GENOMIC DNA]</scope>
    <source>
        <strain evidence="2">KSC_2009_1</strain>
    </source>
</reference>